<dbReference type="EMBL" id="OCMT01000001">
    <property type="protein sequence ID" value="SOD12702.1"/>
    <property type="molecule type" value="Genomic_DNA"/>
</dbReference>
<dbReference type="OrthoDB" id="760984at2"/>
<sequence length="212" mass="23228">MINLNKMMIVGATTALLFATSCSSPEREHRDKSVEEVDSTIDDTNKAKVNTADIDMDGAEKAFILSVHSQNLYVSELTNLAAKSKHAGLKSFAKKIAPSYIKLTDDIEMIAKGKGVLLERKLSDTQQKEINSIKELSSPTLDQQILQKLQSFQAAYTTLFEEAKNLSNTDLTNYAKNASTVIKAQQAETTKLINEANETGSQSTRPGEVAIK</sequence>
<name>A0A285ZSS5_9SPHI</name>
<organism evidence="2 3">
    <name type="scientific">Pedobacter xixiisoli</name>
    <dbReference type="NCBI Taxonomy" id="1476464"/>
    <lineage>
        <taxon>Bacteria</taxon>
        <taxon>Pseudomonadati</taxon>
        <taxon>Bacteroidota</taxon>
        <taxon>Sphingobacteriia</taxon>
        <taxon>Sphingobacteriales</taxon>
        <taxon>Sphingobacteriaceae</taxon>
        <taxon>Pedobacter</taxon>
    </lineage>
</organism>
<proteinExistence type="predicted"/>
<protein>
    <recommendedName>
        <fullName evidence="1">DUF4142 domain-containing protein</fullName>
    </recommendedName>
</protein>
<dbReference type="RefSeq" id="WP_097128945.1">
    <property type="nucleotide sequence ID" value="NZ_OCMT01000001.1"/>
</dbReference>
<dbReference type="InterPro" id="IPR025419">
    <property type="entry name" value="DUF4142"/>
</dbReference>
<dbReference type="Proteomes" id="UP000219281">
    <property type="component" value="Unassembled WGS sequence"/>
</dbReference>
<accession>A0A285ZSS5</accession>
<dbReference type="PROSITE" id="PS51257">
    <property type="entry name" value="PROKAR_LIPOPROTEIN"/>
    <property type="match status" value="1"/>
</dbReference>
<keyword evidence="3" id="KW-1185">Reference proteome</keyword>
<evidence type="ECO:0000313" key="3">
    <source>
        <dbReference type="Proteomes" id="UP000219281"/>
    </source>
</evidence>
<evidence type="ECO:0000313" key="2">
    <source>
        <dbReference type="EMBL" id="SOD12702.1"/>
    </source>
</evidence>
<reference evidence="3" key="1">
    <citation type="submission" date="2017-09" db="EMBL/GenBank/DDBJ databases">
        <authorList>
            <person name="Varghese N."/>
            <person name="Submissions S."/>
        </authorList>
    </citation>
    <scope>NUCLEOTIDE SEQUENCE [LARGE SCALE GENOMIC DNA]</scope>
    <source>
        <strain evidence="3">CGMCC 1.12803</strain>
    </source>
</reference>
<evidence type="ECO:0000259" key="1">
    <source>
        <dbReference type="Pfam" id="PF13628"/>
    </source>
</evidence>
<dbReference type="AlphaFoldDB" id="A0A285ZSS5"/>
<feature type="domain" description="DUF4142" evidence="1">
    <location>
        <begin position="60"/>
        <end position="191"/>
    </location>
</feature>
<dbReference type="Pfam" id="PF13628">
    <property type="entry name" value="DUF4142"/>
    <property type="match status" value="1"/>
</dbReference>
<gene>
    <name evidence="2" type="ORF">SAMN06297358_0804</name>
</gene>